<proteinExistence type="predicted"/>
<protein>
    <submittedName>
        <fullName evidence="1">Uncharacterized protein</fullName>
    </submittedName>
</protein>
<name>A0ABY3X2H6_9GAMM</name>
<gene>
    <name evidence="1" type="ORF">MMG00_11960</name>
</gene>
<dbReference type="RefSeq" id="WP_242148636.1">
    <property type="nucleotide sequence ID" value="NZ_CP093379.1"/>
</dbReference>
<organism evidence="1 2">
    <name type="scientific">Ignatzschineria rhizosphaerae</name>
    <dbReference type="NCBI Taxonomy" id="2923279"/>
    <lineage>
        <taxon>Bacteria</taxon>
        <taxon>Pseudomonadati</taxon>
        <taxon>Pseudomonadota</taxon>
        <taxon>Gammaproteobacteria</taxon>
        <taxon>Cardiobacteriales</taxon>
        <taxon>Ignatzschineriaceae</taxon>
        <taxon>Ignatzschineria</taxon>
    </lineage>
</organism>
<dbReference type="EMBL" id="CP093379">
    <property type="protein sequence ID" value="UNM95899.1"/>
    <property type="molecule type" value="Genomic_DNA"/>
</dbReference>
<dbReference type="Proteomes" id="UP000829542">
    <property type="component" value="Chromosome"/>
</dbReference>
<evidence type="ECO:0000313" key="1">
    <source>
        <dbReference type="EMBL" id="UNM95899.1"/>
    </source>
</evidence>
<evidence type="ECO:0000313" key="2">
    <source>
        <dbReference type="Proteomes" id="UP000829542"/>
    </source>
</evidence>
<keyword evidence="2" id="KW-1185">Reference proteome</keyword>
<reference evidence="1 2" key="1">
    <citation type="submission" date="2022-03" db="EMBL/GenBank/DDBJ databases">
        <title>Ignatzschineria rhizosphaerae HR5S32.</title>
        <authorList>
            <person name="Sun J.Q."/>
            <person name="Feng J.Y."/>
        </authorList>
    </citation>
    <scope>NUCLEOTIDE SEQUENCE [LARGE SCALE GENOMIC DNA]</scope>
    <source>
        <strain evidence="1 2">HR5S32</strain>
    </source>
</reference>
<sequence>MIPVYKNGLLVEVGHTIIKNNAPAEIVRVDSNTRQVWYKKGGFDWFEDMKNYMEI</sequence>
<accession>A0ABY3X2H6</accession>